<dbReference type="PANTHER" id="PTHR31845">
    <property type="entry name" value="FINGER DOMAIN PROTEIN, PUTATIVE-RELATED"/>
    <property type="match status" value="1"/>
</dbReference>
<feature type="region of interest" description="Disordered" evidence="6">
    <location>
        <begin position="65"/>
        <end position="150"/>
    </location>
</feature>
<dbReference type="GO" id="GO:0006351">
    <property type="term" value="P:DNA-templated transcription"/>
    <property type="evidence" value="ECO:0007669"/>
    <property type="project" value="InterPro"/>
</dbReference>
<dbReference type="CDD" id="cd12148">
    <property type="entry name" value="fungal_TF_MHR"/>
    <property type="match status" value="1"/>
</dbReference>
<feature type="compositionally biased region" description="Basic and acidic residues" evidence="6">
    <location>
        <begin position="141"/>
        <end position="150"/>
    </location>
</feature>
<protein>
    <recommendedName>
        <fullName evidence="7">Xylanolytic transcriptional activator regulatory domain-containing protein</fullName>
    </recommendedName>
</protein>
<evidence type="ECO:0000313" key="8">
    <source>
        <dbReference type="EMBL" id="CCA78067.1"/>
    </source>
</evidence>
<dbReference type="GO" id="GO:0000976">
    <property type="term" value="F:transcription cis-regulatory region binding"/>
    <property type="evidence" value="ECO:0007669"/>
    <property type="project" value="TreeGrafter"/>
</dbReference>
<dbReference type="GO" id="GO:0005634">
    <property type="term" value="C:nucleus"/>
    <property type="evidence" value="ECO:0007669"/>
    <property type="project" value="UniProtKB-SubCell"/>
</dbReference>
<dbReference type="GO" id="GO:0000981">
    <property type="term" value="F:DNA-binding transcription factor activity, RNA polymerase II-specific"/>
    <property type="evidence" value="ECO:0007669"/>
    <property type="project" value="TreeGrafter"/>
</dbReference>
<dbReference type="HOGENOM" id="CLU_004538_1_0_1"/>
<evidence type="ECO:0000256" key="2">
    <source>
        <dbReference type="ARBA" id="ARBA00023015"/>
    </source>
</evidence>
<accession>G4U3A0</accession>
<evidence type="ECO:0000256" key="3">
    <source>
        <dbReference type="ARBA" id="ARBA00023125"/>
    </source>
</evidence>
<dbReference type="PANTHER" id="PTHR31845:SF19">
    <property type="entry name" value="TRANSCRIPTION FACTOR DOMAIN-CONTAINING PROTEIN"/>
    <property type="match status" value="1"/>
</dbReference>
<evidence type="ECO:0000256" key="6">
    <source>
        <dbReference type="SAM" id="MobiDB-lite"/>
    </source>
</evidence>
<dbReference type="OMA" id="AENGPPC"/>
<dbReference type="EMBL" id="CAFZ01001883">
    <property type="protein sequence ID" value="CCA78067.1"/>
    <property type="molecule type" value="Genomic_DNA"/>
</dbReference>
<gene>
    <name evidence="8" type="ORF">PIIN_01742</name>
</gene>
<dbReference type="eggNOG" id="ENOG502QWMI">
    <property type="taxonomic scope" value="Eukaryota"/>
</dbReference>
<organism evidence="8 9">
    <name type="scientific">Serendipita indica (strain DSM 11827)</name>
    <name type="common">Root endophyte fungus</name>
    <name type="synonym">Piriformospora indica</name>
    <dbReference type="NCBI Taxonomy" id="1109443"/>
    <lineage>
        <taxon>Eukaryota</taxon>
        <taxon>Fungi</taxon>
        <taxon>Dikarya</taxon>
        <taxon>Basidiomycota</taxon>
        <taxon>Agaricomycotina</taxon>
        <taxon>Agaricomycetes</taxon>
        <taxon>Sebacinales</taxon>
        <taxon>Serendipitaceae</taxon>
        <taxon>Serendipita</taxon>
    </lineage>
</organism>
<keyword evidence="4" id="KW-0804">Transcription</keyword>
<sequence>MFRQHHHHHILVPASIALDPYNPFNSPHSASSVDPEVMYYQDHSQHVGLPFPQAHQAPLVLADYQHNPLDDTPSSMDDHVSPAIHNENGKRVSYSTPAGPSRKRVRKESDLDGDGSAGANSPQDVFDPKEGKPKATRGARKHEQLTKSLRKMERTLDTVLRSISNPALTSLAGGMVSQSPSPPPDGGSSAPDVAASPDRPDFHQDGGMQPIPNPATYGAAVAPVGGSPRLHSLPDNVLNPLGLLAEASSSLRRGKPGSANSPASAGPQKGQMSASALDNPKVGVANLGVYFKPGPMTILPLRQLIIEHQVQPEMLSFVSPDVVVELFRIYFEHMNPHNSLLDVNFHTPALICARSPFLLTTICAISSKFYTADEELHPKLTKLVNKLAWSVPERGYKSVEIVQAYLLLSLWGSPVERYEHDRTWMLLGMAIRMATDLNLHRKNTRIKTDTPEGRAREVEIRNRERTWLLCFVLDRSFSAQMGKPNVIKEDYIIRDASQWCRQPDALPQDVGLVAYVELQRVVSRGLDLLYSGTATLSGLQTTCDYLQIIRAIESQIEALHNQWYPSIQKADTHTAYRLGIARFYWHYATLVLNSFGLQNALERSSVDIGYFFGRCYTSATACCYIMKDELAPAGFLRYCTDSHFVLTSYAVLSLLKLVRPEFRSYMDNESKILTLVGEMADTLQTVAVNKYHTPYLYSVFLRALLASKVEGSQPNSPRPMATPGPVISANDPAMQTSGMHFAPGPESPTRNGFSNSGDLFGLDMYRSLGENYGDTSNFVNPFDMSTAQPMNMDISSAYNASVPAPSADPYAPMSLDSLLSSGFWDSMLVPGFSNTLEGMSGGFIYGPGGSGFISRWHSPASSRRQTPKADNRSLPGMTPLEVS</sequence>
<keyword evidence="9" id="KW-1185">Reference proteome</keyword>
<reference evidence="8 9" key="1">
    <citation type="journal article" date="2011" name="PLoS Pathog.">
        <title>Endophytic Life Strategies Decoded by Genome and Transcriptome Analyses of the Mutualistic Root Symbiont Piriformospora indica.</title>
        <authorList>
            <person name="Zuccaro A."/>
            <person name="Lahrmann U."/>
            <person name="Guldener U."/>
            <person name="Langen G."/>
            <person name="Pfiffi S."/>
            <person name="Biedenkopf D."/>
            <person name="Wong P."/>
            <person name="Samans B."/>
            <person name="Grimm C."/>
            <person name="Basiewicz M."/>
            <person name="Murat C."/>
            <person name="Martin F."/>
            <person name="Kogel K.H."/>
        </authorList>
    </citation>
    <scope>NUCLEOTIDE SEQUENCE [LARGE SCALE GENOMIC DNA]</scope>
    <source>
        <strain evidence="8 9">DSM 11827</strain>
    </source>
</reference>
<evidence type="ECO:0000256" key="5">
    <source>
        <dbReference type="ARBA" id="ARBA00023242"/>
    </source>
</evidence>
<name>G4U3A0_SERID</name>
<feature type="region of interest" description="Disordered" evidence="6">
    <location>
        <begin position="171"/>
        <end position="222"/>
    </location>
</feature>
<dbReference type="InParanoid" id="G4U3A0"/>
<proteinExistence type="predicted"/>
<dbReference type="Pfam" id="PF04082">
    <property type="entry name" value="Fungal_trans"/>
    <property type="match status" value="1"/>
</dbReference>
<dbReference type="SMART" id="SM00906">
    <property type="entry name" value="Fungal_trans"/>
    <property type="match status" value="1"/>
</dbReference>
<comment type="caution">
    <text evidence="8">The sequence shown here is derived from an EMBL/GenBank/DDBJ whole genome shotgun (WGS) entry which is preliminary data.</text>
</comment>
<evidence type="ECO:0000256" key="4">
    <source>
        <dbReference type="ARBA" id="ARBA00023163"/>
    </source>
</evidence>
<evidence type="ECO:0000259" key="7">
    <source>
        <dbReference type="SMART" id="SM00906"/>
    </source>
</evidence>
<keyword evidence="3" id="KW-0238">DNA-binding</keyword>
<dbReference type="OrthoDB" id="3429912at2759"/>
<comment type="subcellular location">
    <subcellularLocation>
        <location evidence="1">Nucleus</location>
    </subcellularLocation>
</comment>
<feature type="region of interest" description="Disordered" evidence="6">
    <location>
        <begin position="250"/>
        <end position="277"/>
    </location>
</feature>
<dbReference type="InterPro" id="IPR051089">
    <property type="entry name" value="prtT"/>
</dbReference>
<dbReference type="Proteomes" id="UP000007148">
    <property type="component" value="Unassembled WGS sequence"/>
</dbReference>
<dbReference type="InterPro" id="IPR007219">
    <property type="entry name" value="XnlR_reg_dom"/>
</dbReference>
<evidence type="ECO:0000313" key="9">
    <source>
        <dbReference type="Proteomes" id="UP000007148"/>
    </source>
</evidence>
<dbReference type="STRING" id="1109443.G4U3A0"/>
<dbReference type="AlphaFoldDB" id="G4U3A0"/>
<dbReference type="GO" id="GO:0008270">
    <property type="term" value="F:zinc ion binding"/>
    <property type="evidence" value="ECO:0007669"/>
    <property type="project" value="InterPro"/>
</dbReference>
<keyword evidence="5" id="KW-0539">Nucleus</keyword>
<evidence type="ECO:0000256" key="1">
    <source>
        <dbReference type="ARBA" id="ARBA00004123"/>
    </source>
</evidence>
<feature type="region of interest" description="Disordered" evidence="6">
    <location>
        <begin position="856"/>
        <end position="883"/>
    </location>
</feature>
<feature type="domain" description="Xylanolytic transcriptional activator regulatory" evidence="7">
    <location>
        <begin position="423"/>
        <end position="509"/>
    </location>
</feature>
<keyword evidence="2" id="KW-0805">Transcription regulation</keyword>